<dbReference type="EMBL" id="JAVXZY010000014">
    <property type="protein sequence ID" value="MDT9002226.1"/>
    <property type="molecule type" value="Genomic_DNA"/>
</dbReference>
<evidence type="ECO:0000256" key="2">
    <source>
        <dbReference type="ARBA" id="ARBA00022963"/>
    </source>
</evidence>
<evidence type="ECO:0000259" key="5">
    <source>
        <dbReference type="PROSITE" id="PS51635"/>
    </source>
</evidence>
<keyword evidence="3 4" id="KW-0443">Lipid metabolism</keyword>
<organism evidence="6 7">
    <name type="scientific">Roseateles aquae</name>
    <dbReference type="NCBI Taxonomy" id="3077235"/>
    <lineage>
        <taxon>Bacteria</taxon>
        <taxon>Pseudomonadati</taxon>
        <taxon>Pseudomonadota</taxon>
        <taxon>Betaproteobacteria</taxon>
        <taxon>Burkholderiales</taxon>
        <taxon>Sphaerotilaceae</taxon>
        <taxon>Roseateles</taxon>
    </lineage>
</organism>
<keyword evidence="7" id="KW-1185">Reference proteome</keyword>
<reference evidence="6" key="1">
    <citation type="submission" date="2023-09" db="EMBL/GenBank/DDBJ databases">
        <title>Paucibacter sp. APW11 Genome sequencing and assembly.</title>
        <authorList>
            <person name="Kim I."/>
        </authorList>
    </citation>
    <scope>NUCLEOTIDE SEQUENCE</scope>
    <source>
        <strain evidence="6">APW11</strain>
    </source>
</reference>
<protein>
    <submittedName>
        <fullName evidence="6">Patatin-like phospholipase family protein</fullName>
    </submittedName>
</protein>
<dbReference type="SUPFAM" id="SSF52151">
    <property type="entry name" value="FabD/lysophospholipase-like"/>
    <property type="match status" value="1"/>
</dbReference>
<dbReference type="PANTHER" id="PTHR14226">
    <property type="entry name" value="NEUROPATHY TARGET ESTERASE/SWISS CHEESE D.MELANOGASTER"/>
    <property type="match status" value="1"/>
</dbReference>
<sequence length="341" mass="36490">MSVDLALQGGGSHGAFTWGVLDALLEDGRLQFDGVSGTSAGAMNAAVLASGWAKGGAAGARQALAGFWHAVGGAGGCWAPQAPGMSSAALPAWVFNRDQWPGFALWESWLKLWSPAQLNPFKLDPLRELVTAHVDIEAIKQGPIKLFIAATSVRTGQPRIFDASDLSIDALLASACLPQSAQTVVIDGEPFWDGGFSGNPALWPLTYGTSSDDVLLVQINPRVHEGIPQTAAEINDRVNEITFNASLVAELRAIAFVKKLLKHQQIDATHYKNLRLHRIADEAGLAPFDASSKLNTDPRLLQQLFELGRAAAARWLRDDLASVGQRSSMDVEHLFLAPRGS</sequence>
<evidence type="ECO:0000256" key="3">
    <source>
        <dbReference type="ARBA" id="ARBA00023098"/>
    </source>
</evidence>
<keyword evidence="2 4" id="KW-0442">Lipid degradation</keyword>
<dbReference type="PANTHER" id="PTHR14226:SF78">
    <property type="entry name" value="SLR0060 PROTEIN"/>
    <property type="match status" value="1"/>
</dbReference>
<evidence type="ECO:0000256" key="1">
    <source>
        <dbReference type="ARBA" id="ARBA00022801"/>
    </source>
</evidence>
<feature type="active site" description="Nucleophile" evidence="4">
    <location>
        <position position="39"/>
    </location>
</feature>
<proteinExistence type="predicted"/>
<feature type="short sequence motif" description="GXSXG" evidence="4">
    <location>
        <begin position="37"/>
        <end position="41"/>
    </location>
</feature>
<evidence type="ECO:0000313" key="7">
    <source>
        <dbReference type="Proteomes" id="UP001246372"/>
    </source>
</evidence>
<accession>A0ABU3PI28</accession>
<feature type="short sequence motif" description="DGA/G" evidence="4">
    <location>
        <begin position="193"/>
        <end position="195"/>
    </location>
</feature>
<dbReference type="RefSeq" id="WP_315653124.1">
    <property type="nucleotide sequence ID" value="NZ_JAVXZY010000014.1"/>
</dbReference>
<evidence type="ECO:0000256" key="4">
    <source>
        <dbReference type="PROSITE-ProRule" id="PRU01161"/>
    </source>
</evidence>
<dbReference type="Proteomes" id="UP001246372">
    <property type="component" value="Unassembled WGS sequence"/>
</dbReference>
<dbReference type="Pfam" id="PF01734">
    <property type="entry name" value="Patatin"/>
    <property type="match status" value="1"/>
</dbReference>
<gene>
    <name evidence="6" type="ORF">RQP53_23300</name>
</gene>
<feature type="domain" description="PNPLA" evidence="5">
    <location>
        <begin position="5"/>
        <end position="206"/>
    </location>
</feature>
<dbReference type="Gene3D" id="3.40.1090.10">
    <property type="entry name" value="Cytosolic phospholipase A2 catalytic domain"/>
    <property type="match status" value="2"/>
</dbReference>
<feature type="short sequence motif" description="GXGXXG" evidence="4">
    <location>
        <begin position="9"/>
        <end position="14"/>
    </location>
</feature>
<dbReference type="InterPro" id="IPR050301">
    <property type="entry name" value="NTE"/>
</dbReference>
<dbReference type="InterPro" id="IPR002641">
    <property type="entry name" value="PNPLA_dom"/>
</dbReference>
<dbReference type="InterPro" id="IPR016035">
    <property type="entry name" value="Acyl_Trfase/lysoPLipase"/>
</dbReference>
<dbReference type="PROSITE" id="PS51635">
    <property type="entry name" value="PNPLA"/>
    <property type="match status" value="1"/>
</dbReference>
<comment type="caution">
    <text evidence="6">The sequence shown here is derived from an EMBL/GenBank/DDBJ whole genome shotgun (WGS) entry which is preliminary data.</text>
</comment>
<feature type="active site" description="Proton acceptor" evidence="4">
    <location>
        <position position="193"/>
    </location>
</feature>
<name>A0ABU3PI28_9BURK</name>
<keyword evidence="1 4" id="KW-0378">Hydrolase</keyword>
<evidence type="ECO:0000313" key="6">
    <source>
        <dbReference type="EMBL" id="MDT9002226.1"/>
    </source>
</evidence>